<sequence length="246" mass="27042">MSDVVAEQVRKRREELGMTRDQLAERCASLGYPEITYAALTNIERRASSRRRDVTVDELMILGFALSIPPLLLAFPVGDIDKVPLPPRSNRISTHWAWKWAAGLEPPGMRNEGGGISVASGPTGGDNSRYRDSLDAWRAAVQPLQAYQELQAASDALAEAIRERDFARIGYGEESPEYRNANAGRLAAFRGVAEVLNRMMSEGRQVPAYTPTWAEELKALQILDHPESLPVLMPDGTVVRGGGETP</sequence>
<comment type="caution">
    <text evidence="1">The sequence shown here is derived from an EMBL/GenBank/DDBJ whole genome shotgun (WGS) entry which is preliminary data.</text>
</comment>
<dbReference type="InterPro" id="IPR001387">
    <property type="entry name" value="Cro/C1-type_HTH"/>
</dbReference>
<dbReference type="Proteomes" id="UP001592530">
    <property type="component" value="Unassembled WGS sequence"/>
</dbReference>
<accession>A0ABV6X7K8</accession>
<name>A0ABV6X7K8_9ACTN</name>
<dbReference type="InterPro" id="IPR010982">
    <property type="entry name" value="Lambda_DNA-bd_dom_sf"/>
</dbReference>
<reference evidence="1 2" key="1">
    <citation type="submission" date="2024-09" db="EMBL/GenBank/DDBJ databases">
        <authorList>
            <person name="Lee S.D."/>
        </authorList>
    </citation>
    <scope>NUCLEOTIDE SEQUENCE [LARGE SCALE GENOMIC DNA]</scope>
    <source>
        <strain evidence="1 2">N1-3</strain>
    </source>
</reference>
<gene>
    <name evidence="1" type="ORF">ACEZDB_26835</name>
</gene>
<dbReference type="CDD" id="cd00093">
    <property type="entry name" value="HTH_XRE"/>
    <property type="match status" value="1"/>
</dbReference>
<dbReference type="EMBL" id="JBHEZY010000012">
    <property type="protein sequence ID" value="MFC1434260.1"/>
    <property type="molecule type" value="Genomic_DNA"/>
</dbReference>
<protein>
    <submittedName>
        <fullName evidence="1">Helix-turn-helix transcriptional regulator</fullName>
    </submittedName>
</protein>
<evidence type="ECO:0000313" key="2">
    <source>
        <dbReference type="Proteomes" id="UP001592530"/>
    </source>
</evidence>
<proteinExistence type="predicted"/>
<dbReference type="Gene3D" id="1.10.260.40">
    <property type="entry name" value="lambda repressor-like DNA-binding domains"/>
    <property type="match status" value="1"/>
</dbReference>
<dbReference type="RefSeq" id="WP_380556629.1">
    <property type="nucleotide sequence ID" value="NZ_JBHEZY010000012.1"/>
</dbReference>
<organism evidence="1 2">
    <name type="scientific">Streptacidiphilus alkalitolerans</name>
    <dbReference type="NCBI Taxonomy" id="3342712"/>
    <lineage>
        <taxon>Bacteria</taxon>
        <taxon>Bacillati</taxon>
        <taxon>Actinomycetota</taxon>
        <taxon>Actinomycetes</taxon>
        <taxon>Kitasatosporales</taxon>
        <taxon>Streptomycetaceae</taxon>
        <taxon>Streptacidiphilus</taxon>
    </lineage>
</organism>
<evidence type="ECO:0000313" key="1">
    <source>
        <dbReference type="EMBL" id="MFC1434260.1"/>
    </source>
</evidence>